<organism evidence="3 4">
    <name type="scientific">Lampropedia aestuarii</name>
    <dbReference type="NCBI Taxonomy" id="2562762"/>
    <lineage>
        <taxon>Bacteria</taxon>
        <taxon>Pseudomonadati</taxon>
        <taxon>Pseudomonadota</taxon>
        <taxon>Betaproteobacteria</taxon>
        <taxon>Burkholderiales</taxon>
        <taxon>Comamonadaceae</taxon>
        <taxon>Lampropedia</taxon>
    </lineage>
</organism>
<evidence type="ECO:0000256" key="2">
    <source>
        <dbReference type="SAM" id="SignalP"/>
    </source>
</evidence>
<sequence length="140" mass="15324">MTLSTSLRILVTTSALALSALAMQAQAHDGKGAEQHQRGSGEHAEQLVANLNLTPAQQQAWEQYQAVVQSTQHERGTHGDKQNLSDAQKAEKRQLGQEHKQAKQEAKDAFLAQLSQEQQDLFHAQGHESKSKRGGQKHAG</sequence>
<comment type="caution">
    <text evidence="3">The sequence shown here is derived from an EMBL/GenBank/DDBJ whole genome shotgun (WGS) entry which is preliminary data.</text>
</comment>
<feature type="chain" id="PRO_5020257146" description="LTXXQ motif family protein" evidence="2">
    <location>
        <begin position="28"/>
        <end position="140"/>
    </location>
</feature>
<gene>
    <name evidence="3" type="ORF">E8K88_11350</name>
</gene>
<name>A0A4S5BNB7_9BURK</name>
<feature type="region of interest" description="Disordered" evidence="1">
    <location>
        <begin position="59"/>
        <end position="140"/>
    </location>
</feature>
<dbReference type="Proteomes" id="UP000306236">
    <property type="component" value="Unassembled WGS sequence"/>
</dbReference>
<dbReference type="AlphaFoldDB" id="A0A4S5BNB7"/>
<dbReference type="RefSeq" id="WP_136406789.1">
    <property type="nucleotide sequence ID" value="NZ_JARXRQ010000011.1"/>
</dbReference>
<accession>A0A4S5BNB7</accession>
<evidence type="ECO:0000313" key="3">
    <source>
        <dbReference type="EMBL" id="THJ32573.1"/>
    </source>
</evidence>
<keyword evidence="2" id="KW-0732">Signal</keyword>
<dbReference type="EMBL" id="SSWX01000014">
    <property type="protein sequence ID" value="THJ32573.1"/>
    <property type="molecule type" value="Genomic_DNA"/>
</dbReference>
<protein>
    <recommendedName>
        <fullName evidence="5">LTXXQ motif family protein</fullName>
    </recommendedName>
</protein>
<keyword evidence="4" id="KW-1185">Reference proteome</keyword>
<evidence type="ECO:0008006" key="5">
    <source>
        <dbReference type="Google" id="ProtNLM"/>
    </source>
</evidence>
<feature type="signal peptide" evidence="2">
    <location>
        <begin position="1"/>
        <end position="27"/>
    </location>
</feature>
<feature type="compositionally biased region" description="Basic and acidic residues" evidence="1">
    <location>
        <begin position="72"/>
        <end position="108"/>
    </location>
</feature>
<evidence type="ECO:0000313" key="4">
    <source>
        <dbReference type="Proteomes" id="UP000306236"/>
    </source>
</evidence>
<reference evidence="3 4" key="1">
    <citation type="submission" date="2019-04" db="EMBL/GenBank/DDBJ databases">
        <title>Lampropedia sp YIM MLB12 draf genome.</title>
        <authorList>
            <person name="Wang Y.-X."/>
        </authorList>
    </citation>
    <scope>NUCLEOTIDE SEQUENCE [LARGE SCALE GENOMIC DNA]</scope>
    <source>
        <strain evidence="3 4">YIM MLB12</strain>
    </source>
</reference>
<evidence type="ECO:0000256" key="1">
    <source>
        <dbReference type="SAM" id="MobiDB-lite"/>
    </source>
</evidence>
<dbReference type="OrthoDB" id="5298564at2"/>
<feature type="compositionally biased region" description="Polar residues" evidence="1">
    <location>
        <begin position="59"/>
        <end position="71"/>
    </location>
</feature>
<proteinExistence type="predicted"/>